<dbReference type="Proteomes" id="UP000837857">
    <property type="component" value="Chromosome 10"/>
</dbReference>
<organism evidence="9 10">
    <name type="scientific">Iphiclides podalirius</name>
    <name type="common">scarce swallowtail</name>
    <dbReference type="NCBI Taxonomy" id="110791"/>
    <lineage>
        <taxon>Eukaryota</taxon>
        <taxon>Metazoa</taxon>
        <taxon>Ecdysozoa</taxon>
        <taxon>Arthropoda</taxon>
        <taxon>Hexapoda</taxon>
        <taxon>Insecta</taxon>
        <taxon>Pterygota</taxon>
        <taxon>Neoptera</taxon>
        <taxon>Endopterygota</taxon>
        <taxon>Lepidoptera</taxon>
        <taxon>Glossata</taxon>
        <taxon>Ditrysia</taxon>
        <taxon>Papilionoidea</taxon>
        <taxon>Papilionidae</taxon>
        <taxon>Papilioninae</taxon>
        <taxon>Iphiclides</taxon>
    </lineage>
</organism>
<evidence type="ECO:0000256" key="4">
    <source>
        <dbReference type="ARBA" id="ARBA00022989"/>
    </source>
</evidence>
<evidence type="ECO:0000256" key="6">
    <source>
        <dbReference type="SAM" id="MobiDB-lite"/>
    </source>
</evidence>
<evidence type="ECO:0000256" key="1">
    <source>
        <dbReference type="ARBA" id="ARBA00004141"/>
    </source>
</evidence>
<name>A0ABN8HNV6_9NEOP</name>
<comment type="similarity">
    <text evidence="2">Belongs to the TMC family.</text>
</comment>
<keyword evidence="10" id="KW-1185">Reference proteome</keyword>
<dbReference type="EMBL" id="OW152822">
    <property type="protein sequence ID" value="CAH2038087.1"/>
    <property type="molecule type" value="Genomic_DNA"/>
</dbReference>
<accession>A0ABN8HNV6</accession>
<reference evidence="9" key="1">
    <citation type="submission" date="2022-03" db="EMBL/GenBank/DDBJ databases">
        <authorList>
            <person name="Martin H S."/>
        </authorList>
    </citation>
    <scope>NUCLEOTIDE SEQUENCE</scope>
</reference>
<dbReference type="PANTHER" id="PTHR23302:SF43">
    <property type="entry name" value="TMC DOMAIN-CONTAINING PROTEIN"/>
    <property type="match status" value="1"/>
</dbReference>
<evidence type="ECO:0000256" key="3">
    <source>
        <dbReference type="ARBA" id="ARBA00022692"/>
    </source>
</evidence>
<protein>
    <recommendedName>
        <fullName evidence="8">TMC domain-containing protein</fullName>
    </recommendedName>
</protein>
<evidence type="ECO:0000259" key="8">
    <source>
        <dbReference type="Pfam" id="PF07810"/>
    </source>
</evidence>
<dbReference type="Pfam" id="PF07810">
    <property type="entry name" value="TMC"/>
    <property type="match status" value="1"/>
</dbReference>
<feature type="transmembrane region" description="Helical" evidence="7">
    <location>
        <begin position="255"/>
        <end position="274"/>
    </location>
</feature>
<dbReference type="InterPro" id="IPR038900">
    <property type="entry name" value="TMC"/>
</dbReference>
<feature type="transmembrane region" description="Helical" evidence="7">
    <location>
        <begin position="611"/>
        <end position="634"/>
    </location>
</feature>
<evidence type="ECO:0000256" key="5">
    <source>
        <dbReference type="ARBA" id="ARBA00023136"/>
    </source>
</evidence>
<keyword evidence="3 7" id="KW-0812">Transmembrane</keyword>
<feature type="transmembrane region" description="Helical" evidence="7">
    <location>
        <begin position="553"/>
        <end position="575"/>
    </location>
</feature>
<feature type="region of interest" description="Disordered" evidence="6">
    <location>
        <begin position="702"/>
        <end position="746"/>
    </location>
</feature>
<evidence type="ECO:0000313" key="10">
    <source>
        <dbReference type="Proteomes" id="UP000837857"/>
    </source>
</evidence>
<dbReference type="InterPro" id="IPR012496">
    <property type="entry name" value="TMC_dom"/>
</dbReference>
<feature type="transmembrane region" description="Helical" evidence="7">
    <location>
        <begin position="384"/>
        <end position="404"/>
    </location>
</feature>
<comment type="subcellular location">
    <subcellularLocation>
        <location evidence="1">Membrane</location>
        <topology evidence="1">Multi-pass membrane protein</topology>
    </subcellularLocation>
</comment>
<evidence type="ECO:0000256" key="2">
    <source>
        <dbReference type="ARBA" id="ARBA00006510"/>
    </source>
</evidence>
<feature type="transmembrane region" description="Helical" evidence="7">
    <location>
        <begin position="344"/>
        <end position="364"/>
    </location>
</feature>
<feature type="transmembrane region" description="Helical" evidence="7">
    <location>
        <begin position="416"/>
        <end position="438"/>
    </location>
</feature>
<evidence type="ECO:0000313" key="9">
    <source>
        <dbReference type="EMBL" id="CAH2038087.1"/>
    </source>
</evidence>
<feature type="domain" description="TMC" evidence="8">
    <location>
        <begin position="444"/>
        <end position="549"/>
    </location>
</feature>
<feature type="non-terminal residue" evidence="9">
    <location>
        <position position="746"/>
    </location>
</feature>
<proteinExistence type="inferred from homology"/>
<sequence>MEDQIEEMELKAVNMRRTFTLRNNVARQVAVNFMPSRQIPYGTLRLRRTASESNVLLEAAGDEVDKQAEIIVREMEQQQKLMEDNPLSEELRREALRDLPQGLTMKRNVRAKLSASVSLRSKHRPISMRKRLKYRISFAWKKGRDRISELVFSLELWYEAIRHVEGHFGSAVGSYFQFLRWLFALDLVLCTLLLCLVVAPQIVHDGRTRNPNETTSLSVLDFVSGKGGLENSLLFYGYYHSGDIAASGLTYNMPFAYFFTMLCLYFLFFAVLCYRTAYSYRRNFIEISGGLSNVYATKVFCGWDFGIVSQTAAALNASSIYNEFKELLGEQNKKRVTKSFLTKLWQCSANVAVTALVLGFILGLEYGLWLLLGLKTEMQYWEVYVSLTVTLIVAVCPLIFNLVVRLEYYKPRTAFYVTLARTGLLDVGTLTLILLYWARSGEDCWETSMGQEAYRLVILDASISLFLLPLVEFARGLVYKLNPNTSPPEFSIAYNSLTLIYNQAVLWYGMLFSPLLAVAVTLKFLLLFYVKRECALRACQPARKVWRAAQTQTVLYMLVTLSLFINLFVVGSQFMSASSRCGPFVDYDTVYSVVGEGVLQLSRRPGLQATLAFATRPGVIAFLLLALCVCVHYTRARARAQRAMVGVLRRMLVLQARDKDFLLAAIDKVSNGEWLYSPKGEQSGDSHTWRYLQEVRKPSNAGYHLEPRRLHPFQQPQRHRPSGDGDTDSSFSWQGSGEELQPSRWS</sequence>
<evidence type="ECO:0000256" key="7">
    <source>
        <dbReference type="SAM" id="Phobius"/>
    </source>
</evidence>
<keyword evidence="4 7" id="KW-1133">Transmembrane helix</keyword>
<feature type="transmembrane region" description="Helical" evidence="7">
    <location>
        <begin position="515"/>
        <end position="532"/>
    </location>
</feature>
<dbReference type="PANTHER" id="PTHR23302">
    <property type="entry name" value="TRANSMEMBRANE CHANNEL-RELATED"/>
    <property type="match status" value="1"/>
</dbReference>
<gene>
    <name evidence="9" type="ORF">IPOD504_LOCUS1452</name>
</gene>
<feature type="transmembrane region" description="Helical" evidence="7">
    <location>
        <begin position="181"/>
        <end position="203"/>
    </location>
</feature>
<keyword evidence="5 7" id="KW-0472">Membrane</keyword>